<feature type="domain" description="RNA polymerase sigma-70 region 2" evidence="5">
    <location>
        <begin position="27"/>
        <end position="91"/>
    </location>
</feature>
<accession>A0A1G9N5I2</accession>
<dbReference type="InterPro" id="IPR007627">
    <property type="entry name" value="RNA_pol_sigma70_r2"/>
</dbReference>
<dbReference type="PANTHER" id="PTHR43133">
    <property type="entry name" value="RNA POLYMERASE ECF-TYPE SIGMA FACTO"/>
    <property type="match status" value="1"/>
</dbReference>
<dbReference type="InterPro" id="IPR013249">
    <property type="entry name" value="RNA_pol_sigma70_r4_t2"/>
</dbReference>
<dbReference type="NCBIfam" id="TIGR02937">
    <property type="entry name" value="sigma70-ECF"/>
    <property type="match status" value="1"/>
</dbReference>
<protein>
    <submittedName>
        <fullName evidence="7">RNA polymerase sigma-70 factor, ECF subfamily</fullName>
    </submittedName>
</protein>
<proteinExistence type="inferred from homology"/>
<evidence type="ECO:0000259" key="5">
    <source>
        <dbReference type="Pfam" id="PF04542"/>
    </source>
</evidence>
<gene>
    <name evidence="7" type="ORF">SAMN05421820_102222</name>
</gene>
<dbReference type="InterPro" id="IPR014284">
    <property type="entry name" value="RNA_pol_sigma-70_dom"/>
</dbReference>
<dbReference type="GO" id="GO:0003677">
    <property type="term" value="F:DNA binding"/>
    <property type="evidence" value="ECO:0007669"/>
    <property type="project" value="InterPro"/>
</dbReference>
<dbReference type="RefSeq" id="WP_074605124.1">
    <property type="nucleotide sequence ID" value="NZ_FNGY01000002.1"/>
</dbReference>
<dbReference type="InterPro" id="IPR014327">
    <property type="entry name" value="RNA_pol_sigma70_bacteroid"/>
</dbReference>
<dbReference type="NCBIfam" id="TIGR02985">
    <property type="entry name" value="Sig70_bacteroi1"/>
    <property type="match status" value="1"/>
</dbReference>
<dbReference type="GO" id="GO:0016987">
    <property type="term" value="F:sigma factor activity"/>
    <property type="evidence" value="ECO:0007669"/>
    <property type="project" value="UniProtKB-KW"/>
</dbReference>
<evidence type="ECO:0000256" key="3">
    <source>
        <dbReference type="ARBA" id="ARBA00023082"/>
    </source>
</evidence>
<comment type="similarity">
    <text evidence="1">Belongs to the sigma-70 factor family. ECF subfamily.</text>
</comment>
<dbReference type="CDD" id="cd06171">
    <property type="entry name" value="Sigma70_r4"/>
    <property type="match status" value="1"/>
</dbReference>
<dbReference type="Pfam" id="PF04542">
    <property type="entry name" value="Sigma70_r2"/>
    <property type="match status" value="1"/>
</dbReference>
<sequence length="192" mass="22666">MAIYSQLTDAELSGLLMSDDRAAFTEIYDRYNSLLYIYAFKKLKDKEEAQDVIQETFIKLWNNRSGFQLSTNLAGYLYTVVRNRAFDLFSHKKISTVYINSLQHFLDRNETATDHLIREKELTILIEKEINNLPPRMKEIFEMSRKEFMSHKEIASKLGLSEHTVTTQIKRALRILRVKLGIIVYLMWYLNN</sequence>
<dbReference type="Pfam" id="PF08281">
    <property type="entry name" value="Sigma70_r4_2"/>
    <property type="match status" value="1"/>
</dbReference>
<keyword evidence="8" id="KW-1185">Reference proteome</keyword>
<evidence type="ECO:0000256" key="2">
    <source>
        <dbReference type="ARBA" id="ARBA00023015"/>
    </source>
</evidence>
<dbReference type="PANTHER" id="PTHR43133:SF46">
    <property type="entry name" value="RNA POLYMERASE SIGMA-70 FACTOR ECF SUBFAMILY"/>
    <property type="match status" value="1"/>
</dbReference>
<evidence type="ECO:0000256" key="1">
    <source>
        <dbReference type="ARBA" id="ARBA00010641"/>
    </source>
</evidence>
<dbReference type="InterPro" id="IPR036388">
    <property type="entry name" value="WH-like_DNA-bd_sf"/>
</dbReference>
<dbReference type="InterPro" id="IPR039425">
    <property type="entry name" value="RNA_pol_sigma-70-like"/>
</dbReference>
<dbReference type="SUPFAM" id="SSF88946">
    <property type="entry name" value="Sigma2 domain of RNA polymerase sigma factors"/>
    <property type="match status" value="1"/>
</dbReference>
<dbReference type="OrthoDB" id="659569at2"/>
<dbReference type="AlphaFoldDB" id="A0A1G9N5I2"/>
<keyword evidence="2" id="KW-0805">Transcription regulation</keyword>
<evidence type="ECO:0000313" key="7">
    <source>
        <dbReference type="EMBL" id="SDL81740.1"/>
    </source>
</evidence>
<keyword evidence="4" id="KW-0804">Transcription</keyword>
<evidence type="ECO:0000256" key="4">
    <source>
        <dbReference type="ARBA" id="ARBA00023163"/>
    </source>
</evidence>
<keyword evidence="3" id="KW-0731">Sigma factor</keyword>
<organism evidence="7 8">
    <name type="scientific">Pedobacter steynii</name>
    <dbReference type="NCBI Taxonomy" id="430522"/>
    <lineage>
        <taxon>Bacteria</taxon>
        <taxon>Pseudomonadati</taxon>
        <taxon>Bacteroidota</taxon>
        <taxon>Sphingobacteriia</taxon>
        <taxon>Sphingobacteriales</taxon>
        <taxon>Sphingobacteriaceae</taxon>
        <taxon>Pedobacter</taxon>
    </lineage>
</organism>
<dbReference type="EMBL" id="FNGY01000002">
    <property type="protein sequence ID" value="SDL81740.1"/>
    <property type="molecule type" value="Genomic_DNA"/>
</dbReference>
<evidence type="ECO:0000313" key="8">
    <source>
        <dbReference type="Proteomes" id="UP000183200"/>
    </source>
</evidence>
<dbReference type="Gene3D" id="1.10.10.10">
    <property type="entry name" value="Winged helix-like DNA-binding domain superfamily/Winged helix DNA-binding domain"/>
    <property type="match status" value="1"/>
</dbReference>
<evidence type="ECO:0000259" key="6">
    <source>
        <dbReference type="Pfam" id="PF08281"/>
    </source>
</evidence>
<dbReference type="GO" id="GO:0006352">
    <property type="term" value="P:DNA-templated transcription initiation"/>
    <property type="evidence" value="ECO:0007669"/>
    <property type="project" value="InterPro"/>
</dbReference>
<name>A0A1G9N5I2_9SPHI</name>
<dbReference type="Gene3D" id="1.10.1740.10">
    <property type="match status" value="1"/>
</dbReference>
<dbReference type="SUPFAM" id="SSF88659">
    <property type="entry name" value="Sigma3 and sigma4 domains of RNA polymerase sigma factors"/>
    <property type="match status" value="1"/>
</dbReference>
<feature type="domain" description="RNA polymerase sigma factor 70 region 4 type 2" evidence="6">
    <location>
        <begin position="126"/>
        <end position="174"/>
    </location>
</feature>
<dbReference type="Proteomes" id="UP000183200">
    <property type="component" value="Unassembled WGS sequence"/>
</dbReference>
<reference evidence="8" key="1">
    <citation type="submission" date="2016-10" db="EMBL/GenBank/DDBJ databases">
        <authorList>
            <person name="Varghese N."/>
            <person name="Submissions S."/>
        </authorList>
    </citation>
    <scope>NUCLEOTIDE SEQUENCE [LARGE SCALE GENOMIC DNA]</scope>
    <source>
        <strain evidence="8">DSM 19110</strain>
    </source>
</reference>
<dbReference type="InterPro" id="IPR013324">
    <property type="entry name" value="RNA_pol_sigma_r3/r4-like"/>
</dbReference>
<dbReference type="InterPro" id="IPR013325">
    <property type="entry name" value="RNA_pol_sigma_r2"/>
</dbReference>